<dbReference type="Proteomes" id="UP000324479">
    <property type="component" value="Unassembled WGS sequence"/>
</dbReference>
<dbReference type="PANTHER" id="PTHR48081">
    <property type="entry name" value="AB HYDROLASE SUPERFAMILY PROTEIN C4A8.06C"/>
    <property type="match status" value="1"/>
</dbReference>
<keyword evidence="5" id="KW-1185">Reference proteome</keyword>
<reference evidence="4 5" key="1">
    <citation type="submission" date="2019-08" db="EMBL/GenBank/DDBJ databases">
        <authorList>
            <person name="Dhanesh K."/>
            <person name="Kumar G."/>
            <person name="Sasikala C."/>
            <person name="Venkata Ramana C."/>
        </authorList>
    </citation>
    <scope>NUCLEOTIDE SEQUENCE [LARGE SCALE GENOMIC DNA]</scope>
    <source>
        <strain evidence="4 5">JC645</strain>
    </source>
</reference>
<dbReference type="InterPro" id="IPR050300">
    <property type="entry name" value="GDXG_lipolytic_enzyme"/>
</dbReference>
<evidence type="ECO:0000256" key="1">
    <source>
        <dbReference type="ARBA" id="ARBA00022801"/>
    </source>
</evidence>
<dbReference type="Pfam" id="PF20434">
    <property type="entry name" value="BD-FAE"/>
    <property type="match status" value="1"/>
</dbReference>
<dbReference type="Gene3D" id="3.40.50.1820">
    <property type="entry name" value="alpha/beta hydrolase"/>
    <property type="match status" value="1"/>
</dbReference>
<dbReference type="EMBL" id="VWOX01000004">
    <property type="protein sequence ID" value="KAA5544697.1"/>
    <property type="molecule type" value="Genomic_DNA"/>
</dbReference>
<feature type="region of interest" description="Disordered" evidence="2">
    <location>
        <begin position="1"/>
        <end position="26"/>
    </location>
</feature>
<name>A0A5M6DAX3_9BACT</name>
<dbReference type="GO" id="GO:0016787">
    <property type="term" value="F:hydrolase activity"/>
    <property type="evidence" value="ECO:0007669"/>
    <property type="project" value="UniProtKB-KW"/>
</dbReference>
<evidence type="ECO:0000259" key="3">
    <source>
        <dbReference type="Pfam" id="PF20434"/>
    </source>
</evidence>
<gene>
    <name evidence="4" type="ORF">FYK55_09540</name>
</gene>
<evidence type="ECO:0000313" key="5">
    <source>
        <dbReference type="Proteomes" id="UP000324479"/>
    </source>
</evidence>
<organism evidence="4 5">
    <name type="scientific">Roseiconus nitratireducens</name>
    <dbReference type="NCBI Taxonomy" id="2605748"/>
    <lineage>
        <taxon>Bacteria</taxon>
        <taxon>Pseudomonadati</taxon>
        <taxon>Planctomycetota</taxon>
        <taxon>Planctomycetia</taxon>
        <taxon>Pirellulales</taxon>
        <taxon>Pirellulaceae</taxon>
        <taxon>Roseiconus</taxon>
    </lineage>
</organism>
<proteinExistence type="predicted"/>
<dbReference type="InterPro" id="IPR029058">
    <property type="entry name" value="AB_hydrolase_fold"/>
</dbReference>
<protein>
    <submittedName>
        <fullName evidence="4">Alpha/beta hydrolase</fullName>
    </submittedName>
</protein>
<dbReference type="AlphaFoldDB" id="A0A5M6DAX3"/>
<keyword evidence="1 4" id="KW-0378">Hydrolase</keyword>
<evidence type="ECO:0000313" key="4">
    <source>
        <dbReference type="EMBL" id="KAA5544697.1"/>
    </source>
</evidence>
<dbReference type="PANTHER" id="PTHR48081:SF9">
    <property type="entry name" value="CARBOXYLESTERASE"/>
    <property type="match status" value="1"/>
</dbReference>
<comment type="caution">
    <text evidence="4">The sequence shown here is derived from an EMBL/GenBank/DDBJ whole genome shotgun (WGS) entry which is preliminary data.</text>
</comment>
<dbReference type="SUPFAM" id="SSF53474">
    <property type="entry name" value="alpha/beta-Hydrolases"/>
    <property type="match status" value="1"/>
</dbReference>
<feature type="domain" description="BD-FAE-like" evidence="3">
    <location>
        <begin position="65"/>
        <end position="163"/>
    </location>
</feature>
<accession>A0A5M6DAX3</accession>
<dbReference type="InterPro" id="IPR049492">
    <property type="entry name" value="BD-FAE-like_dom"/>
</dbReference>
<evidence type="ECO:0000256" key="2">
    <source>
        <dbReference type="SAM" id="MobiDB-lite"/>
    </source>
</evidence>
<sequence>MVAVLASHPVASAQSPSAAAPGSEQAIPAPAADVDEHGYRLIRDLPYTPADAEPESSPPERCRVDLYYPAGRNGFATVVWFHGGGLKSGKKSIPDGLKNRGVAVVAANYRLHPNVSSPTYVQDAAAAVAWTFDQIEKYGGDPDQVFVAGHSAGGYLTSMIGLDPSYLAAHGIQANRIAGLIPYSGHTITHFTVRAERGISKEQPIVDSMAPLYHVRSDAPPILLVTGDREMEMVGRYEENAYFWRMLKVVGHPDVTLYELDGYDHGGMADPAHALTLKFIRRIVAAR</sequence>